<organism evidence="2 3">
    <name type="scientific">Georgenia faecalis</name>
    <dbReference type="NCBI Taxonomy" id="2483799"/>
    <lineage>
        <taxon>Bacteria</taxon>
        <taxon>Bacillati</taxon>
        <taxon>Actinomycetota</taxon>
        <taxon>Actinomycetes</taxon>
        <taxon>Micrococcales</taxon>
        <taxon>Bogoriellaceae</taxon>
        <taxon>Georgenia</taxon>
    </lineage>
</organism>
<reference evidence="3" key="1">
    <citation type="journal article" date="2019" name="Int. J. Syst. Evol. Microbiol.">
        <title>The Global Catalogue of Microorganisms (GCM) 10K type strain sequencing project: providing services to taxonomists for standard genome sequencing and annotation.</title>
        <authorList>
            <consortium name="The Broad Institute Genomics Platform"/>
            <consortium name="The Broad Institute Genome Sequencing Center for Infectious Disease"/>
            <person name="Wu L."/>
            <person name="Ma J."/>
        </authorList>
    </citation>
    <scope>NUCLEOTIDE SEQUENCE [LARGE SCALE GENOMIC DNA]</scope>
    <source>
        <strain evidence="3">JCM 3369</strain>
    </source>
</reference>
<evidence type="ECO:0000313" key="2">
    <source>
        <dbReference type="EMBL" id="MFC4555607.1"/>
    </source>
</evidence>
<proteinExistence type="predicted"/>
<gene>
    <name evidence="2" type="ORF">ACFO3F_10140</name>
</gene>
<feature type="domain" description="DhaL" evidence="1">
    <location>
        <begin position="11"/>
        <end position="202"/>
    </location>
</feature>
<comment type="caution">
    <text evidence="2">The sequence shown here is derived from an EMBL/GenBank/DDBJ whole genome shotgun (WGS) entry which is preliminary data.</text>
</comment>
<dbReference type="InterPro" id="IPR033470">
    <property type="entry name" value="FakA-like_C"/>
</dbReference>
<sequence length="513" mass="50402">MSEALEGIDAPALRRWFEHALRSLVSVREEVDVLNLFPVPDSDTGTNMVLTLAGAAAAARDAGPDAGLGALAAAAARGALYGARGNSGIILSQAIRAVAEEVRGRSHLDAAGLTDVLGALARGARAAVADPVEGTILTTADAAAAAARALPPGAPLGDVVATATAAALATLGRPHESAPTLDGEGVDAGAAAFVVLLASLALVVGGEDPGPAARARLARATLGARAEAAAGRGPHLGASRNGHHGVVGGGDLEVMYVLTAGADDAAGLRERLRAVGTSVAVVGGENGPGEGLWHVHVHTDDPLGALAVPGTMEQICVRALAGTVDGAGVVACTRAPGLVEPLARAGAAVVLHPDAAGIARAVVDTGAREVLVLPCDAESAAVAAAAGAGQERAALALARPRVRVVATRNELDVLAAVAERVVGQAAGEQAAGLEDRCAAARTLAVDLGDAEAAVSRLVRPGDDVVTVVLGAAALAAPAVVERVRAAVAAAAPDAEVVVLDGGQVRPDVLLGAQ</sequence>
<dbReference type="PANTHER" id="PTHR33434:SF4">
    <property type="entry name" value="PHOSPHATASE PROTEIN"/>
    <property type="match status" value="1"/>
</dbReference>
<dbReference type="InterPro" id="IPR048394">
    <property type="entry name" value="FakA-like_M"/>
</dbReference>
<dbReference type="EMBL" id="JBHSGF010000006">
    <property type="protein sequence ID" value="MFC4555607.1"/>
    <property type="molecule type" value="Genomic_DNA"/>
</dbReference>
<dbReference type="SUPFAM" id="SSF101473">
    <property type="entry name" value="DhaL-like"/>
    <property type="match status" value="1"/>
</dbReference>
<dbReference type="InterPro" id="IPR004007">
    <property type="entry name" value="DhaL_dom"/>
</dbReference>
<accession>A0ABV9DAB9</accession>
<name>A0ABV9DAB9_9MICO</name>
<dbReference type="SMART" id="SM01120">
    <property type="entry name" value="Dak2"/>
    <property type="match status" value="1"/>
</dbReference>
<dbReference type="Proteomes" id="UP001595955">
    <property type="component" value="Unassembled WGS sequence"/>
</dbReference>
<dbReference type="RefSeq" id="WP_164471342.1">
    <property type="nucleotide sequence ID" value="NZ_CP033325.1"/>
</dbReference>
<dbReference type="InterPro" id="IPR050270">
    <property type="entry name" value="DegV_domain_contain"/>
</dbReference>
<dbReference type="Gene3D" id="1.25.40.340">
    <property type="match status" value="1"/>
</dbReference>
<keyword evidence="3" id="KW-1185">Reference proteome</keyword>
<dbReference type="Pfam" id="PF21645">
    <property type="entry name" value="FakA-like_M"/>
    <property type="match status" value="1"/>
</dbReference>
<evidence type="ECO:0000313" key="3">
    <source>
        <dbReference type="Proteomes" id="UP001595955"/>
    </source>
</evidence>
<dbReference type="PROSITE" id="PS51480">
    <property type="entry name" value="DHAL"/>
    <property type="match status" value="1"/>
</dbReference>
<dbReference type="Pfam" id="PF02734">
    <property type="entry name" value="Dak2"/>
    <property type="match status" value="1"/>
</dbReference>
<dbReference type="PANTHER" id="PTHR33434">
    <property type="entry name" value="DEGV DOMAIN-CONTAINING PROTEIN DR_1986-RELATED"/>
    <property type="match status" value="1"/>
</dbReference>
<evidence type="ECO:0000259" key="1">
    <source>
        <dbReference type="PROSITE" id="PS51480"/>
    </source>
</evidence>
<protein>
    <submittedName>
        <fullName evidence="2">DAK2 domain-containing protein</fullName>
    </submittedName>
</protein>
<dbReference type="InterPro" id="IPR036117">
    <property type="entry name" value="DhaL_dom_sf"/>
</dbReference>
<dbReference type="SMART" id="SM01121">
    <property type="entry name" value="Dak1_2"/>
    <property type="match status" value="1"/>
</dbReference>